<evidence type="ECO:0000313" key="2">
    <source>
        <dbReference type="EMBL" id="CAI2367054.1"/>
    </source>
</evidence>
<sequence length="460" mass="53696">MNFKFEKFEDSSPLHEICQERSESISNDFWVDARMEEVEEASMNAAIDDMDKLVLNNDIPNWEFQKDEYLNDPLFSEMLFEESQKHPSIDEDPCRFGSPKDEADRVYVIHQPLLSSKKTRDNSLYLEESGPGKEIFFSETAKEEIIQNAQKDENCADFHDDSNSDRINEEEKGSSLAKLTEPAKPQGELITTMFKEEVTDMKRQDVPDMTRKEVSTTSAPDMPALGKFDMTREQALELLHKACINGEDTFDNQTPERSQGRPENKYPNDEETLLKLYKESLKPMIKVFIKNMHGRPDSLMTSLFRRTKKESNYFLEKNGSTSARKSMVFSKFFLSWVKNYINNLCKFHHIESPYERKYLFFYHIVLSYPKEKVLAVLNFFFGDQPEELNKYQNLLEGTKVQSKKAIHDYYTLNSYFKRILDNFKSNLDKFGEDLVGCQTLIAKMLETYCKISGEVKHEIL</sequence>
<keyword evidence="3" id="KW-1185">Reference proteome</keyword>
<feature type="compositionally biased region" description="Basic and acidic residues" evidence="1">
    <location>
        <begin position="258"/>
        <end position="267"/>
    </location>
</feature>
<name>A0AAD1UKP1_EUPCR</name>
<dbReference type="AlphaFoldDB" id="A0AAD1UKP1"/>
<accession>A0AAD1UKP1</accession>
<feature type="region of interest" description="Disordered" evidence="1">
    <location>
        <begin position="247"/>
        <end position="267"/>
    </location>
</feature>
<evidence type="ECO:0000256" key="1">
    <source>
        <dbReference type="SAM" id="MobiDB-lite"/>
    </source>
</evidence>
<feature type="compositionally biased region" description="Basic and acidic residues" evidence="1">
    <location>
        <begin position="149"/>
        <end position="173"/>
    </location>
</feature>
<protein>
    <submittedName>
        <fullName evidence="2">Uncharacterized protein</fullName>
    </submittedName>
</protein>
<organism evidence="2 3">
    <name type="scientific">Euplotes crassus</name>
    <dbReference type="NCBI Taxonomy" id="5936"/>
    <lineage>
        <taxon>Eukaryota</taxon>
        <taxon>Sar</taxon>
        <taxon>Alveolata</taxon>
        <taxon>Ciliophora</taxon>
        <taxon>Intramacronucleata</taxon>
        <taxon>Spirotrichea</taxon>
        <taxon>Hypotrichia</taxon>
        <taxon>Euplotida</taxon>
        <taxon>Euplotidae</taxon>
        <taxon>Moneuplotes</taxon>
    </lineage>
</organism>
<reference evidence="2" key="1">
    <citation type="submission" date="2023-07" db="EMBL/GenBank/DDBJ databases">
        <authorList>
            <consortium name="AG Swart"/>
            <person name="Singh M."/>
            <person name="Singh A."/>
            <person name="Seah K."/>
            <person name="Emmerich C."/>
        </authorList>
    </citation>
    <scope>NUCLEOTIDE SEQUENCE</scope>
    <source>
        <strain evidence="2">DP1</strain>
    </source>
</reference>
<evidence type="ECO:0000313" key="3">
    <source>
        <dbReference type="Proteomes" id="UP001295684"/>
    </source>
</evidence>
<dbReference type="EMBL" id="CAMPGE010008147">
    <property type="protein sequence ID" value="CAI2367054.1"/>
    <property type="molecule type" value="Genomic_DNA"/>
</dbReference>
<gene>
    <name evidence="2" type="ORF">ECRASSUSDP1_LOCUS8331</name>
</gene>
<proteinExistence type="predicted"/>
<comment type="caution">
    <text evidence="2">The sequence shown here is derived from an EMBL/GenBank/DDBJ whole genome shotgun (WGS) entry which is preliminary data.</text>
</comment>
<feature type="region of interest" description="Disordered" evidence="1">
    <location>
        <begin position="149"/>
        <end position="180"/>
    </location>
</feature>
<dbReference type="Proteomes" id="UP001295684">
    <property type="component" value="Unassembled WGS sequence"/>
</dbReference>